<keyword evidence="8" id="KW-1185">Reference proteome</keyword>
<dbReference type="Pfam" id="PF03171">
    <property type="entry name" value="2OG-FeII_Oxy"/>
    <property type="match status" value="1"/>
</dbReference>
<dbReference type="PROSITE" id="PS51471">
    <property type="entry name" value="FE2OG_OXY"/>
    <property type="match status" value="1"/>
</dbReference>
<comment type="similarity">
    <text evidence="1 5">Belongs to the iron/ascorbate-dependent oxidoreductase family.</text>
</comment>
<dbReference type="Pfam" id="PF14226">
    <property type="entry name" value="DIOX_N"/>
    <property type="match status" value="1"/>
</dbReference>
<dbReference type="GO" id="GO:0031418">
    <property type="term" value="F:L-ascorbic acid binding"/>
    <property type="evidence" value="ECO:0007669"/>
    <property type="project" value="UniProtKB-KW"/>
</dbReference>
<evidence type="ECO:0000256" key="3">
    <source>
        <dbReference type="ARBA" id="ARBA00022896"/>
    </source>
</evidence>
<dbReference type="Proteomes" id="UP001157006">
    <property type="component" value="Chromosome 1S"/>
</dbReference>
<gene>
    <name evidence="7" type="ORF">VFH_I197840</name>
</gene>
<organism evidence="7 8">
    <name type="scientific">Vicia faba</name>
    <name type="common">Broad bean</name>
    <name type="synonym">Faba vulgaris</name>
    <dbReference type="NCBI Taxonomy" id="3906"/>
    <lineage>
        <taxon>Eukaryota</taxon>
        <taxon>Viridiplantae</taxon>
        <taxon>Streptophyta</taxon>
        <taxon>Embryophyta</taxon>
        <taxon>Tracheophyta</taxon>
        <taxon>Spermatophyta</taxon>
        <taxon>Magnoliopsida</taxon>
        <taxon>eudicotyledons</taxon>
        <taxon>Gunneridae</taxon>
        <taxon>Pentapetalae</taxon>
        <taxon>rosids</taxon>
        <taxon>fabids</taxon>
        <taxon>Fabales</taxon>
        <taxon>Fabaceae</taxon>
        <taxon>Papilionoideae</taxon>
        <taxon>50 kb inversion clade</taxon>
        <taxon>NPAAA clade</taxon>
        <taxon>Hologalegina</taxon>
        <taxon>IRL clade</taxon>
        <taxon>Fabeae</taxon>
        <taxon>Vicia</taxon>
    </lineage>
</organism>
<dbReference type="InterPro" id="IPR050295">
    <property type="entry name" value="Plant_2OG-oxidoreductases"/>
</dbReference>
<proteinExistence type="inferred from homology"/>
<keyword evidence="5" id="KW-0560">Oxidoreductase</keyword>
<dbReference type="SUPFAM" id="SSF51197">
    <property type="entry name" value="Clavaminate synthase-like"/>
    <property type="match status" value="1"/>
</dbReference>
<dbReference type="PANTHER" id="PTHR47991">
    <property type="entry name" value="OXOGLUTARATE/IRON-DEPENDENT DIOXYGENASE"/>
    <property type="match status" value="1"/>
</dbReference>
<evidence type="ECO:0000256" key="2">
    <source>
        <dbReference type="ARBA" id="ARBA00022723"/>
    </source>
</evidence>
<protein>
    <recommendedName>
        <fullName evidence="6">Fe2OG dioxygenase domain-containing protein</fullName>
    </recommendedName>
</protein>
<name>A0AAV0ZDI3_VICFA</name>
<dbReference type="GO" id="GO:0016491">
    <property type="term" value="F:oxidoreductase activity"/>
    <property type="evidence" value="ECO:0007669"/>
    <property type="project" value="UniProtKB-KW"/>
</dbReference>
<keyword evidence="2 5" id="KW-0479">Metal-binding</keyword>
<dbReference type="GO" id="GO:0046872">
    <property type="term" value="F:metal ion binding"/>
    <property type="evidence" value="ECO:0007669"/>
    <property type="project" value="UniProtKB-KW"/>
</dbReference>
<evidence type="ECO:0000313" key="8">
    <source>
        <dbReference type="Proteomes" id="UP001157006"/>
    </source>
</evidence>
<keyword evidence="3" id="KW-0847">Vitamin C</keyword>
<evidence type="ECO:0000256" key="1">
    <source>
        <dbReference type="ARBA" id="ARBA00008056"/>
    </source>
</evidence>
<sequence length="297" mass="34195">MGDNSILAPSVQELAKQAISKVPDQYLQPNQDPIFLSDRITLSQLPIINFDKLLSEDEIELENLDKACKEWGFFQLMNHGVNSSLVESVKSGVEEFFNLPMEEKKKFWQTPEEMQGFRQIYVALEEEKLRWGDMFFVKTFPLHRRHPYLIPSIPQPFRDDFENYCLEMKKLCISIMEFMSKALKIKPNVFFDLFEDGSQAMRMGYYPPCPQPEQVIGLNPDSDVTAITILLEVNQVQGLQIKKDGMWIPINPLSNAFLVNVGDALEVLTNGIYKSIEHRVTVNSMKERISLAAFHNP</sequence>
<evidence type="ECO:0000256" key="4">
    <source>
        <dbReference type="ARBA" id="ARBA00023004"/>
    </source>
</evidence>
<dbReference type="InterPro" id="IPR026992">
    <property type="entry name" value="DIOX_N"/>
</dbReference>
<accession>A0AAV0ZDI3</accession>
<dbReference type="InterPro" id="IPR044861">
    <property type="entry name" value="IPNS-like_FE2OG_OXY"/>
</dbReference>
<dbReference type="InterPro" id="IPR027443">
    <property type="entry name" value="IPNS-like_sf"/>
</dbReference>
<dbReference type="Gene3D" id="2.60.120.330">
    <property type="entry name" value="B-lactam Antibiotic, Isopenicillin N Synthase, Chain"/>
    <property type="match status" value="1"/>
</dbReference>
<dbReference type="FunFam" id="2.60.120.330:FF:000079">
    <property type="entry name" value="Protein SRG1"/>
    <property type="match status" value="1"/>
</dbReference>
<reference evidence="7 8" key="1">
    <citation type="submission" date="2023-01" db="EMBL/GenBank/DDBJ databases">
        <authorList>
            <person name="Kreplak J."/>
        </authorList>
    </citation>
    <scope>NUCLEOTIDE SEQUENCE [LARGE SCALE GENOMIC DNA]</scope>
</reference>
<dbReference type="AlphaFoldDB" id="A0AAV0ZDI3"/>
<evidence type="ECO:0000313" key="7">
    <source>
        <dbReference type="EMBL" id="CAI8595583.1"/>
    </source>
</evidence>
<keyword evidence="4 5" id="KW-0408">Iron</keyword>
<evidence type="ECO:0000259" key="6">
    <source>
        <dbReference type="PROSITE" id="PS51471"/>
    </source>
</evidence>
<dbReference type="InterPro" id="IPR005123">
    <property type="entry name" value="Oxoglu/Fe-dep_dioxygenase_dom"/>
</dbReference>
<evidence type="ECO:0000256" key="5">
    <source>
        <dbReference type="RuleBase" id="RU003682"/>
    </source>
</evidence>
<feature type="domain" description="Fe2OG dioxygenase" evidence="6">
    <location>
        <begin position="197"/>
        <end position="297"/>
    </location>
</feature>
<dbReference type="EMBL" id="OX451735">
    <property type="protein sequence ID" value="CAI8595583.1"/>
    <property type="molecule type" value="Genomic_DNA"/>
</dbReference>